<dbReference type="Proteomes" id="UP000054771">
    <property type="component" value="Unassembled WGS sequence"/>
</dbReference>
<gene>
    <name evidence="1" type="ORF">ASPCAL05996</name>
</gene>
<evidence type="ECO:0000313" key="2">
    <source>
        <dbReference type="Proteomes" id="UP000054771"/>
    </source>
</evidence>
<sequence length="100" mass="11986">MARLFAFVEDWLDKRSAQLFRKFQHKVFGLTDQEWDAFHTLLGSHDAMSIVVQRNRWFATNAAYFKDLERNGTSDEARDLAREAWQMYYFELKENRAVCE</sequence>
<evidence type="ECO:0000313" key="1">
    <source>
        <dbReference type="EMBL" id="CEL04872.1"/>
    </source>
</evidence>
<name>A0A0U5G371_ASPCI</name>
<protein>
    <submittedName>
        <fullName evidence="1">Uncharacterized protein</fullName>
    </submittedName>
</protein>
<dbReference type="EMBL" id="CDMC01000004">
    <property type="protein sequence ID" value="CEL04872.1"/>
    <property type="molecule type" value="Genomic_DNA"/>
</dbReference>
<dbReference type="OrthoDB" id="4474782at2759"/>
<organism evidence="1 2">
    <name type="scientific">Aspergillus calidoustus</name>
    <dbReference type="NCBI Taxonomy" id="454130"/>
    <lineage>
        <taxon>Eukaryota</taxon>
        <taxon>Fungi</taxon>
        <taxon>Dikarya</taxon>
        <taxon>Ascomycota</taxon>
        <taxon>Pezizomycotina</taxon>
        <taxon>Eurotiomycetes</taxon>
        <taxon>Eurotiomycetidae</taxon>
        <taxon>Eurotiales</taxon>
        <taxon>Aspergillaceae</taxon>
        <taxon>Aspergillus</taxon>
        <taxon>Aspergillus subgen. Nidulantes</taxon>
    </lineage>
</organism>
<keyword evidence="2" id="KW-1185">Reference proteome</keyword>
<dbReference type="AlphaFoldDB" id="A0A0U5G371"/>
<reference evidence="2" key="1">
    <citation type="journal article" date="2016" name="Genome Announc.">
        <title>Draft genome sequences of fungus Aspergillus calidoustus.</title>
        <authorList>
            <person name="Horn F."/>
            <person name="Linde J."/>
            <person name="Mattern D.J."/>
            <person name="Walther G."/>
            <person name="Guthke R."/>
            <person name="Scherlach K."/>
            <person name="Martin K."/>
            <person name="Brakhage A.A."/>
            <person name="Petzke L."/>
            <person name="Valiante V."/>
        </authorList>
    </citation>
    <scope>NUCLEOTIDE SEQUENCE [LARGE SCALE GENOMIC DNA]</scope>
    <source>
        <strain evidence="2">SF006504</strain>
    </source>
</reference>
<proteinExistence type="predicted"/>
<accession>A0A0U5G371</accession>